<accession>A0ABC8UUJ4</accession>
<evidence type="ECO:0008006" key="4">
    <source>
        <dbReference type="Google" id="ProtNLM"/>
    </source>
</evidence>
<sequence length="187" mass="20819">MTSHVTKRPLIIRDENLGIPHKKAVLDGVTKNSKPAAKKGGEGLGGRKALNDITNKSSVLHEASTRKKNLLKEEFNIADEKFLHDHTKCIEVKEAAMKPRFFDTVLPGHDSMSSVEFADSNSVKANPDSPLCYPEPVELPMTEFSDWLKSSTRQSSPINWDSPPSSPFAWGFEAVEFLLKPENDCRL</sequence>
<dbReference type="EMBL" id="CAUOFW020008946">
    <property type="protein sequence ID" value="CAK9184384.1"/>
    <property type="molecule type" value="Genomic_DNA"/>
</dbReference>
<gene>
    <name evidence="2" type="ORF">ILEXP_LOCUS54704</name>
</gene>
<reference evidence="2 3" key="1">
    <citation type="submission" date="2024-02" db="EMBL/GenBank/DDBJ databases">
        <authorList>
            <person name="Vignale AGUSTIN F."/>
            <person name="Sosa J E."/>
            <person name="Modenutti C."/>
        </authorList>
    </citation>
    <scope>NUCLEOTIDE SEQUENCE [LARGE SCALE GENOMIC DNA]</scope>
</reference>
<comment type="caution">
    <text evidence="2">The sequence shown here is derived from an EMBL/GenBank/DDBJ whole genome shotgun (WGS) entry which is preliminary data.</text>
</comment>
<feature type="region of interest" description="Disordered" evidence="1">
    <location>
        <begin position="30"/>
        <end position="49"/>
    </location>
</feature>
<dbReference type="PANTHER" id="PTHR35125:SF1">
    <property type="entry name" value="PROTEIN PATRONUS 2"/>
    <property type="match status" value="1"/>
</dbReference>
<dbReference type="InterPro" id="IPR039326">
    <property type="entry name" value="Patronus"/>
</dbReference>
<dbReference type="PANTHER" id="PTHR35125">
    <property type="entry name" value="NEURON NAVIGATOR 1-LIKE-RELATED"/>
    <property type="match status" value="1"/>
</dbReference>
<evidence type="ECO:0000313" key="3">
    <source>
        <dbReference type="Proteomes" id="UP001642360"/>
    </source>
</evidence>
<evidence type="ECO:0000256" key="1">
    <source>
        <dbReference type="SAM" id="MobiDB-lite"/>
    </source>
</evidence>
<name>A0ABC8UUJ4_9AQUA</name>
<organism evidence="2 3">
    <name type="scientific">Ilex paraguariensis</name>
    <name type="common">yerba mate</name>
    <dbReference type="NCBI Taxonomy" id="185542"/>
    <lineage>
        <taxon>Eukaryota</taxon>
        <taxon>Viridiplantae</taxon>
        <taxon>Streptophyta</taxon>
        <taxon>Embryophyta</taxon>
        <taxon>Tracheophyta</taxon>
        <taxon>Spermatophyta</taxon>
        <taxon>Magnoliopsida</taxon>
        <taxon>eudicotyledons</taxon>
        <taxon>Gunneridae</taxon>
        <taxon>Pentapetalae</taxon>
        <taxon>asterids</taxon>
        <taxon>campanulids</taxon>
        <taxon>Aquifoliales</taxon>
        <taxon>Aquifoliaceae</taxon>
        <taxon>Ilex</taxon>
    </lineage>
</organism>
<proteinExistence type="predicted"/>
<dbReference type="Proteomes" id="UP001642360">
    <property type="component" value="Unassembled WGS sequence"/>
</dbReference>
<protein>
    <recommendedName>
        <fullName evidence="4">Protein PATRONUS 2</fullName>
    </recommendedName>
</protein>
<keyword evidence="3" id="KW-1185">Reference proteome</keyword>
<evidence type="ECO:0000313" key="2">
    <source>
        <dbReference type="EMBL" id="CAK9184384.1"/>
    </source>
</evidence>
<dbReference type="AlphaFoldDB" id="A0ABC8UUJ4"/>